<sequence length="109" mass="12676">MLETIFGSKNRERVLQFILANGEGYAKEIADFYGTSIDPIQKQLEKMELGGVLVSKKVGRTRLFMFNPRYAFLNELKALLEKARSYYSPEEIERLTMTRKRPRRSGKPL</sequence>
<dbReference type="EMBL" id="LNKT01000001">
    <property type="protein sequence ID" value="KYJ87543.1"/>
    <property type="molecule type" value="Genomic_DNA"/>
</dbReference>
<dbReference type="GO" id="GO:0003677">
    <property type="term" value="F:DNA binding"/>
    <property type="evidence" value="ECO:0007669"/>
    <property type="project" value="UniProtKB-KW"/>
</dbReference>
<dbReference type="InterPro" id="IPR036388">
    <property type="entry name" value="WH-like_DNA-bd_sf"/>
</dbReference>
<dbReference type="RefSeq" id="WP_067328463.1">
    <property type="nucleotide sequence ID" value="NZ_LNKT01000001.1"/>
</dbReference>
<evidence type="ECO:0000313" key="1">
    <source>
        <dbReference type="EMBL" id="KYJ87543.1"/>
    </source>
</evidence>
<protein>
    <submittedName>
        <fullName evidence="1">DNA-binding protein</fullName>
    </submittedName>
</protein>
<dbReference type="OrthoDB" id="335229at2"/>
<dbReference type="Proteomes" id="UP000075359">
    <property type="component" value="Unassembled WGS sequence"/>
</dbReference>
<keyword evidence="1" id="KW-0238">DNA-binding</keyword>
<dbReference type="Gene3D" id="1.10.10.10">
    <property type="entry name" value="Winged helix-like DNA-binding domain superfamily/Winged helix DNA-binding domain"/>
    <property type="match status" value="1"/>
</dbReference>
<dbReference type="InterPro" id="IPR036390">
    <property type="entry name" value="WH_DNA-bd_sf"/>
</dbReference>
<dbReference type="STRING" id="1630136.AS592_10595"/>
<name>A0A151CJV7_9BACT</name>
<proteinExistence type="predicted"/>
<dbReference type="SUPFAM" id="SSF46785">
    <property type="entry name" value="Winged helix' DNA-binding domain"/>
    <property type="match status" value="1"/>
</dbReference>
<accession>A0A151CJV7</accession>
<keyword evidence="2" id="KW-1185">Reference proteome</keyword>
<dbReference type="AlphaFoldDB" id="A0A151CJV7"/>
<reference evidence="1 2" key="1">
    <citation type="submission" date="2015-11" db="EMBL/GenBank/DDBJ databases">
        <title>Draft genome of Sulfurovum riftiae 1812E, a member of the Epsilonproteobacteria isolated from the tube of the deep-sea hydrothermal vent tubewom Riftia pachyptila.</title>
        <authorList>
            <person name="Vetriani C."/>
            <person name="Giovannelli D."/>
        </authorList>
    </citation>
    <scope>NUCLEOTIDE SEQUENCE [LARGE SCALE GENOMIC DNA]</scope>
    <source>
        <strain evidence="1 2">1812E</strain>
    </source>
</reference>
<gene>
    <name evidence="1" type="ORF">AS592_10595</name>
</gene>
<comment type="caution">
    <text evidence="1">The sequence shown here is derived from an EMBL/GenBank/DDBJ whole genome shotgun (WGS) entry which is preliminary data.</text>
</comment>
<evidence type="ECO:0000313" key="2">
    <source>
        <dbReference type="Proteomes" id="UP000075359"/>
    </source>
</evidence>
<organism evidence="1 2">
    <name type="scientific">Sulfurovum riftiae</name>
    <dbReference type="NCBI Taxonomy" id="1630136"/>
    <lineage>
        <taxon>Bacteria</taxon>
        <taxon>Pseudomonadati</taxon>
        <taxon>Campylobacterota</taxon>
        <taxon>Epsilonproteobacteria</taxon>
        <taxon>Campylobacterales</taxon>
        <taxon>Sulfurovaceae</taxon>
        <taxon>Sulfurovum</taxon>
    </lineage>
</organism>